<feature type="compositionally biased region" description="Polar residues" evidence="1">
    <location>
        <begin position="331"/>
        <end position="342"/>
    </location>
</feature>
<evidence type="ECO:0000256" key="1">
    <source>
        <dbReference type="SAM" id="MobiDB-lite"/>
    </source>
</evidence>
<feature type="region of interest" description="Disordered" evidence="1">
    <location>
        <begin position="39"/>
        <end position="362"/>
    </location>
</feature>
<dbReference type="PANTHER" id="PTHR13958:SF3">
    <property type="entry name" value="CAP-GLY DOMAIN-CONTAINING PROTEIN-RELATED"/>
    <property type="match status" value="1"/>
</dbReference>
<feature type="compositionally biased region" description="Polar residues" evidence="1">
    <location>
        <begin position="131"/>
        <end position="151"/>
    </location>
</feature>
<feature type="compositionally biased region" description="Basic and acidic residues" evidence="1">
    <location>
        <begin position="53"/>
        <end position="62"/>
    </location>
</feature>
<dbReference type="InterPro" id="IPR028750">
    <property type="entry name" value="CEP350/CC187"/>
</dbReference>
<dbReference type="STRING" id="10195.A0A3M7RWI6"/>
<dbReference type="AlphaFoldDB" id="A0A3M7RWI6"/>
<feature type="region of interest" description="Disordered" evidence="1">
    <location>
        <begin position="441"/>
        <end position="460"/>
    </location>
</feature>
<dbReference type="EMBL" id="REGN01002503">
    <property type="protein sequence ID" value="RNA27705.1"/>
    <property type="molecule type" value="Genomic_DNA"/>
</dbReference>
<feature type="compositionally biased region" description="Basic and acidic residues" evidence="1">
    <location>
        <begin position="449"/>
        <end position="460"/>
    </location>
</feature>
<organism evidence="2 3">
    <name type="scientific">Brachionus plicatilis</name>
    <name type="common">Marine rotifer</name>
    <name type="synonym">Brachionus muelleri</name>
    <dbReference type="NCBI Taxonomy" id="10195"/>
    <lineage>
        <taxon>Eukaryota</taxon>
        <taxon>Metazoa</taxon>
        <taxon>Spiralia</taxon>
        <taxon>Gnathifera</taxon>
        <taxon>Rotifera</taxon>
        <taxon>Eurotatoria</taxon>
        <taxon>Monogononta</taxon>
        <taxon>Pseudotrocha</taxon>
        <taxon>Ploima</taxon>
        <taxon>Brachionidae</taxon>
        <taxon>Brachionus</taxon>
    </lineage>
</organism>
<feature type="compositionally biased region" description="Polar residues" evidence="1">
    <location>
        <begin position="89"/>
        <end position="116"/>
    </location>
</feature>
<feature type="compositionally biased region" description="Low complexity" evidence="1">
    <location>
        <begin position="164"/>
        <end position="185"/>
    </location>
</feature>
<evidence type="ECO:0008006" key="4">
    <source>
        <dbReference type="Google" id="ProtNLM"/>
    </source>
</evidence>
<name>A0A3M7RWI6_BRAPC</name>
<feature type="compositionally biased region" description="Basic and acidic residues" evidence="1">
    <location>
        <begin position="154"/>
        <end position="163"/>
    </location>
</feature>
<reference evidence="2 3" key="1">
    <citation type="journal article" date="2018" name="Sci. Rep.">
        <title>Genomic signatures of local adaptation to the degree of environmental predictability in rotifers.</title>
        <authorList>
            <person name="Franch-Gras L."/>
            <person name="Hahn C."/>
            <person name="Garcia-Roger E.M."/>
            <person name="Carmona M.J."/>
            <person name="Serra M."/>
            <person name="Gomez A."/>
        </authorList>
    </citation>
    <scope>NUCLEOTIDE SEQUENCE [LARGE SCALE GENOMIC DNA]</scope>
    <source>
        <strain evidence="2">HYR1</strain>
    </source>
</reference>
<dbReference type="GO" id="GO:0005813">
    <property type="term" value="C:centrosome"/>
    <property type="evidence" value="ECO:0007669"/>
    <property type="project" value="InterPro"/>
</dbReference>
<keyword evidence="3" id="KW-1185">Reference proteome</keyword>
<comment type="caution">
    <text evidence="2">The sequence shown here is derived from an EMBL/GenBank/DDBJ whole genome shotgun (WGS) entry which is preliminary data.</text>
</comment>
<sequence>MTEREKKLRQRRKHAEELLAWKKKLDDEELRVREIEKQANQVLKKKSKQSPTKNEKKTKSEDQEADLDAVEEDVSADVVKTESKVAPVSTRTIATSINENSYAESFDSSTISTVQEIKSKNLTKKSRDDSQSNLMPASILNSIPTQLNNSGSKSDTRDDDTAKDSSSSSFSELTGPTPPSSTSSSVRELEQKVKELKNEYLKKKNEAEKLGKMLKETEKIKIREKEEQLRKKIQSYDHKLEKIKSALSQKDKQKLEKQEETSDDAKSSSTSTKPAYEDDFESEKASKHSQAHTKIEDDQKSTASEISEDLMENGASHSHMKLDGLEDGEENSASLNSSTDTQILILGSSRQAKDKEQSEREIEKFGQQDMAIQAFLNSCLDQAIDQMIELKNSKNSKLIAEQYRETMEELDAAGSGEETSDDEHMSDELMSTVKIPIPPIDLDQDFEEDGKQKKATDGVDESAKPVVLNVPFEREKVSLLVDQAIHNYYWKHLASLQTLLETNSANEASNLYDEQSLEEFFKPEAQFKESELSFKKMVLDLTGELMYDLYLEKFEQADVVSEYLPGHLRPLRKKHFRSYLRGPGDLAKVKELVGRKVLDLFKLGPEKENRDKARSKWRIQKKLDLVDGLLDVEMREQEHEWSNYEIEEYEAKLLISNSVFDLVLKDTIYCVQSTLIKKNSM</sequence>
<accession>A0A3M7RWI6</accession>
<dbReference type="OrthoDB" id="306254at2759"/>
<dbReference type="GO" id="GO:0008017">
    <property type="term" value="F:microtubule binding"/>
    <property type="evidence" value="ECO:0007669"/>
    <property type="project" value="InterPro"/>
</dbReference>
<evidence type="ECO:0000313" key="2">
    <source>
        <dbReference type="EMBL" id="RNA27705.1"/>
    </source>
</evidence>
<feature type="compositionally biased region" description="Basic and acidic residues" evidence="1">
    <location>
        <begin position="187"/>
        <end position="266"/>
    </location>
</feature>
<protein>
    <recommendedName>
        <fullName evidence="4">DUF4378 domain-containing protein</fullName>
    </recommendedName>
</protein>
<evidence type="ECO:0000313" key="3">
    <source>
        <dbReference type="Proteomes" id="UP000276133"/>
    </source>
</evidence>
<feature type="compositionally biased region" description="Basic and acidic residues" evidence="1">
    <location>
        <begin position="351"/>
        <end position="362"/>
    </location>
</feature>
<gene>
    <name evidence="2" type="ORF">BpHYR1_018258</name>
</gene>
<dbReference type="Proteomes" id="UP000276133">
    <property type="component" value="Unassembled WGS sequence"/>
</dbReference>
<dbReference type="PANTHER" id="PTHR13958">
    <property type="entry name" value="CENTROSOME-ASSOCIATED PROTEIN 350"/>
    <property type="match status" value="1"/>
</dbReference>
<dbReference type="GO" id="GO:0034453">
    <property type="term" value="P:microtubule anchoring"/>
    <property type="evidence" value="ECO:0007669"/>
    <property type="project" value="InterPro"/>
</dbReference>
<feature type="compositionally biased region" description="Acidic residues" evidence="1">
    <location>
        <begin position="63"/>
        <end position="75"/>
    </location>
</feature>
<proteinExistence type="predicted"/>